<accession>A0A386HQG4</accession>
<proteinExistence type="predicted"/>
<evidence type="ECO:0000256" key="3">
    <source>
        <dbReference type="ARBA" id="ARBA00023163"/>
    </source>
</evidence>
<keyword evidence="3" id="KW-0804">Transcription</keyword>
<evidence type="ECO:0000313" key="5">
    <source>
        <dbReference type="EMBL" id="AYD47730.1"/>
    </source>
</evidence>
<dbReference type="InterPro" id="IPR046335">
    <property type="entry name" value="LacI/GalR-like_sensor"/>
</dbReference>
<reference evidence="5 6" key="1">
    <citation type="submission" date="2018-09" db="EMBL/GenBank/DDBJ databases">
        <title>Arachidicoccus sp. nov., a bacterium isolated from soil.</title>
        <authorList>
            <person name="Weon H.-Y."/>
            <person name="Kwon S.-W."/>
            <person name="Lee S.A."/>
        </authorList>
    </citation>
    <scope>NUCLEOTIDE SEQUENCE [LARGE SCALE GENOMIC DNA]</scope>
    <source>
        <strain evidence="5 6">KIS59-12</strain>
    </source>
</reference>
<keyword evidence="1" id="KW-0805">Transcription regulation</keyword>
<feature type="domain" description="HTH lacI-type" evidence="4">
    <location>
        <begin position="5"/>
        <end position="62"/>
    </location>
</feature>
<dbReference type="GO" id="GO:0003700">
    <property type="term" value="F:DNA-binding transcription factor activity"/>
    <property type="evidence" value="ECO:0007669"/>
    <property type="project" value="TreeGrafter"/>
</dbReference>
<dbReference type="Proteomes" id="UP000266118">
    <property type="component" value="Chromosome"/>
</dbReference>
<protein>
    <submittedName>
        <fullName evidence="5">LacI family transcriptional regulator</fullName>
    </submittedName>
</protein>
<dbReference type="RefSeq" id="WP_119987248.1">
    <property type="nucleotide sequence ID" value="NZ_CP032489.1"/>
</dbReference>
<evidence type="ECO:0000259" key="4">
    <source>
        <dbReference type="PROSITE" id="PS50932"/>
    </source>
</evidence>
<dbReference type="SUPFAM" id="SSF53822">
    <property type="entry name" value="Periplasmic binding protein-like I"/>
    <property type="match status" value="1"/>
</dbReference>
<dbReference type="CDD" id="cd01392">
    <property type="entry name" value="HTH_LacI"/>
    <property type="match status" value="1"/>
</dbReference>
<dbReference type="GO" id="GO:0000976">
    <property type="term" value="F:transcription cis-regulatory region binding"/>
    <property type="evidence" value="ECO:0007669"/>
    <property type="project" value="TreeGrafter"/>
</dbReference>
<gene>
    <name evidence="5" type="ORF">D6B99_09075</name>
</gene>
<evidence type="ECO:0000256" key="2">
    <source>
        <dbReference type="ARBA" id="ARBA00023125"/>
    </source>
</evidence>
<dbReference type="InterPro" id="IPR000843">
    <property type="entry name" value="HTH_LacI"/>
</dbReference>
<dbReference type="Pfam" id="PF00356">
    <property type="entry name" value="LacI"/>
    <property type="match status" value="1"/>
</dbReference>
<dbReference type="Pfam" id="PF13377">
    <property type="entry name" value="Peripla_BP_3"/>
    <property type="match status" value="1"/>
</dbReference>
<dbReference type="EMBL" id="CP032489">
    <property type="protein sequence ID" value="AYD47730.1"/>
    <property type="molecule type" value="Genomic_DNA"/>
</dbReference>
<dbReference type="InterPro" id="IPR028082">
    <property type="entry name" value="Peripla_BP_I"/>
</dbReference>
<dbReference type="SMART" id="SM00354">
    <property type="entry name" value="HTH_LACI"/>
    <property type="match status" value="1"/>
</dbReference>
<dbReference type="Gene3D" id="1.10.260.40">
    <property type="entry name" value="lambda repressor-like DNA-binding domains"/>
    <property type="match status" value="1"/>
</dbReference>
<dbReference type="OrthoDB" id="9803256at2"/>
<dbReference type="Gene3D" id="3.40.50.2300">
    <property type="match status" value="2"/>
</dbReference>
<organism evidence="5 6">
    <name type="scientific">Arachidicoccus soli</name>
    <dbReference type="NCBI Taxonomy" id="2341117"/>
    <lineage>
        <taxon>Bacteria</taxon>
        <taxon>Pseudomonadati</taxon>
        <taxon>Bacteroidota</taxon>
        <taxon>Chitinophagia</taxon>
        <taxon>Chitinophagales</taxon>
        <taxon>Chitinophagaceae</taxon>
        <taxon>Arachidicoccus</taxon>
    </lineage>
</organism>
<dbReference type="PROSITE" id="PS50932">
    <property type="entry name" value="HTH_LACI_2"/>
    <property type="match status" value="1"/>
</dbReference>
<keyword evidence="2" id="KW-0238">DNA-binding</keyword>
<evidence type="ECO:0000256" key="1">
    <source>
        <dbReference type="ARBA" id="ARBA00023015"/>
    </source>
</evidence>
<dbReference type="PANTHER" id="PTHR30146:SF109">
    <property type="entry name" value="HTH-TYPE TRANSCRIPTIONAL REGULATOR GALS"/>
    <property type="match status" value="1"/>
</dbReference>
<keyword evidence="6" id="KW-1185">Reference proteome</keyword>
<name>A0A386HQG4_9BACT</name>
<dbReference type="KEGG" id="ark:D6B99_09075"/>
<dbReference type="AlphaFoldDB" id="A0A386HQG4"/>
<sequence length="340" mass="37822">MEKKVSIYDIAKEMGVSTATVSFVLNGKAKEKGITDAVEKKIKKHADKIGYHPNLLAKSLRTGKSGVIGMLVEGIADPFFASICGNVEELANEKGFKVFFASTENNTEKAKALIRSFRESQVDGFIIAPPPGVETEIQSLLNAKVPLILFDRFFPELPTTNVVIDNENGVRQIMSHFIANNWKNIGFVTLDSEQIQMNNRLKGYKESILQNNLEESILKVPFVVKKEKLFGQIKTYLQENTQLNAVLFATNYLAVNGIAALKELDFKVPEKIAVASFDDNTNFALFSPSISVSAQPVQDIAEQVIKLLMEKMSTNYKNTNMTVMLSTELIVRQSTTRTTL</sequence>
<evidence type="ECO:0000313" key="6">
    <source>
        <dbReference type="Proteomes" id="UP000266118"/>
    </source>
</evidence>
<dbReference type="SUPFAM" id="SSF47413">
    <property type="entry name" value="lambda repressor-like DNA-binding domains"/>
    <property type="match status" value="1"/>
</dbReference>
<dbReference type="InterPro" id="IPR010982">
    <property type="entry name" value="Lambda_DNA-bd_dom_sf"/>
</dbReference>
<dbReference type="PANTHER" id="PTHR30146">
    <property type="entry name" value="LACI-RELATED TRANSCRIPTIONAL REPRESSOR"/>
    <property type="match status" value="1"/>
</dbReference>